<dbReference type="AlphaFoldDB" id="M5S496"/>
<dbReference type="EMBL" id="ANOF01000097">
    <property type="protein sequence ID" value="EMI26281.1"/>
    <property type="molecule type" value="Genomic_DNA"/>
</dbReference>
<accession>M5S496</accession>
<name>M5S496_9BACT</name>
<protein>
    <submittedName>
        <fullName evidence="1">Uncharacterized protein</fullName>
    </submittedName>
</protein>
<gene>
    <name evidence="1" type="ORF">RESH_03087</name>
</gene>
<dbReference type="Proteomes" id="UP000011996">
    <property type="component" value="Unassembled WGS sequence"/>
</dbReference>
<evidence type="ECO:0000313" key="2">
    <source>
        <dbReference type="Proteomes" id="UP000011996"/>
    </source>
</evidence>
<evidence type="ECO:0000313" key="1">
    <source>
        <dbReference type="EMBL" id="EMI26281.1"/>
    </source>
</evidence>
<proteinExistence type="predicted"/>
<organism evidence="1 2">
    <name type="scientific">Rhodopirellula europaea SH398</name>
    <dbReference type="NCBI Taxonomy" id="1263868"/>
    <lineage>
        <taxon>Bacteria</taxon>
        <taxon>Pseudomonadati</taxon>
        <taxon>Planctomycetota</taxon>
        <taxon>Planctomycetia</taxon>
        <taxon>Pirellulales</taxon>
        <taxon>Pirellulaceae</taxon>
        <taxon>Rhodopirellula</taxon>
    </lineage>
</organism>
<comment type="caution">
    <text evidence="1">The sequence shown here is derived from an EMBL/GenBank/DDBJ whole genome shotgun (WGS) entry which is preliminary data.</text>
</comment>
<dbReference type="STRING" id="1263868.RESH_03087"/>
<sequence>MTLLLAPFGHARAVLDAPEGNLRAGILRQSAFFRIWTWATVCSQTQKLSGGHFSDRWSQLRGTIPAAL</sequence>
<reference evidence="1 2" key="1">
    <citation type="journal article" date="2013" name="Mar. Genomics">
        <title>Expression of sulfatases in Rhodopirellula baltica and the diversity of sulfatases in the genus Rhodopirellula.</title>
        <authorList>
            <person name="Wegner C.E."/>
            <person name="Richter-Heitmann T."/>
            <person name="Klindworth A."/>
            <person name="Klockow C."/>
            <person name="Richter M."/>
            <person name="Achstetter T."/>
            <person name="Glockner F.O."/>
            <person name="Harder J."/>
        </authorList>
    </citation>
    <scope>NUCLEOTIDE SEQUENCE [LARGE SCALE GENOMIC DNA]</scope>
    <source>
        <strain evidence="1 2">SH398</strain>
    </source>
</reference>